<dbReference type="RefSeq" id="WP_110963821.1">
    <property type="nucleotide sequence ID" value="NZ_CP029693.1"/>
</dbReference>
<evidence type="ECO:0008006" key="4">
    <source>
        <dbReference type="Google" id="ProtNLM"/>
    </source>
</evidence>
<dbReference type="Proteomes" id="UP000250299">
    <property type="component" value="Chromosome"/>
</dbReference>
<proteinExistence type="predicted"/>
<feature type="signal peptide" evidence="1">
    <location>
        <begin position="1"/>
        <end position="18"/>
    </location>
</feature>
<organism evidence="2 3">
    <name type="scientific">Pseudomonas putida</name>
    <name type="common">Arthrobacter siderocapsulatus</name>
    <dbReference type="NCBI Taxonomy" id="303"/>
    <lineage>
        <taxon>Bacteria</taxon>
        <taxon>Pseudomonadati</taxon>
        <taxon>Pseudomonadota</taxon>
        <taxon>Gammaproteobacteria</taxon>
        <taxon>Pseudomonadales</taxon>
        <taxon>Pseudomonadaceae</taxon>
        <taxon>Pseudomonas</taxon>
    </lineage>
</organism>
<keyword evidence="1" id="KW-0732">Signal</keyword>
<evidence type="ECO:0000313" key="3">
    <source>
        <dbReference type="Proteomes" id="UP000250299"/>
    </source>
</evidence>
<name>A0A2Z4RID7_PSEPU</name>
<dbReference type="AlphaFoldDB" id="A0A2Z4RID7"/>
<reference evidence="2 3" key="1">
    <citation type="submission" date="2018-05" db="EMBL/GenBank/DDBJ databases">
        <title>Whole genome sequence of Pseudomonas putida JBC17.</title>
        <authorList>
            <person name="Lee Y.H."/>
            <person name="David K."/>
        </authorList>
    </citation>
    <scope>NUCLEOTIDE SEQUENCE [LARGE SCALE GENOMIC DNA]</scope>
    <source>
        <strain evidence="2 3">JBC17</strain>
    </source>
</reference>
<evidence type="ECO:0000313" key="2">
    <source>
        <dbReference type="EMBL" id="AWY40058.1"/>
    </source>
</evidence>
<sequence length="151" mass="16027">MNVTNPLAVFMIAASLCACTTSTEQVMTVPLLATQRNAGQIANVTLASRGTQTGLSFIISGIPGGVSLPLRLYTFIYKGSCQQPGPIAFSVNDQVNTERAAVRGWTYSRSVPVALSELLSGEYSIVVRTAPSDGNVDIFCGEIPQGTRRNN</sequence>
<dbReference type="OrthoDB" id="9133049at2"/>
<feature type="chain" id="PRO_5016358168" description="Lipoprotein" evidence="1">
    <location>
        <begin position="19"/>
        <end position="151"/>
    </location>
</feature>
<protein>
    <recommendedName>
        <fullName evidence="4">Lipoprotein</fullName>
    </recommendedName>
</protein>
<evidence type="ECO:0000256" key="1">
    <source>
        <dbReference type="SAM" id="SignalP"/>
    </source>
</evidence>
<dbReference type="EMBL" id="CP029693">
    <property type="protein sequence ID" value="AWY40058.1"/>
    <property type="molecule type" value="Genomic_DNA"/>
</dbReference>
<accession>A0A2Z4RID7</accession>
<gene>
    <name evidence="2" type="ORF">DKY63_09155</name>
</gene>